<dbReference type="Proteomes" id="UP000502928">
    <property type="component" value="Chromosome"/>
</dbReference>
<reference evidence="1 2" key="1">
    <citation type="submission" date="2020-02" db="EMBL/GenBank/DDBJ databases">
        <title>Complete genome of Muricauda sp. 501str8.</title>
        <authorList>
            <person name="Dong B."/>
            <person name="Zhu S."/>
            <person name="Yang J."/>
            <person name="Chen J."/>
        </authorList>
    </citation>
    <scope>NUCLEOTIDE SEQUENCE [LARGE SCALE GENOMIC DNA]</scope>
    <source>
        <strain evidence="1 2">501str8</strain>
    </source>
</reference>
<evidence type="ECO:0000313" key="2">
    <source>
        <dbReference type="Proteomes" id="UP000502928"/>
    </source>
</evidence>
<keyword evidence="2" id="KW-1185">Reference proteome</keyword>
<proteinExistence type="predicted"/>
<protein>
    <submittedName>
        <fullName evidence="1">Uncharacterized protein</fullName>
    </submittedName>
</protein>
<sequence>MKIQILFLTGLLLALNSCQGQEKKESKMVEEGDHKEVAQPKGSWKVDREYDEDGNLIRYDSIYSWSSDSLNDLSGLDRDSLLSNFESKFYSHFSQFRDQGFGDIFSPDSLFSRRFFNDGFFQSDFGEDFMELDNIRKRMMERQRKFLEKYRSDLGVQEKDSVQRT</sequence>
<gene>
    <name evidence="1" type="ORF">GVT53_19515</name>
</gene>
<dbReference type="AlphaFoldDB" id="A0A6G7J7G3"/>
<name>A0A6G7J7G3_9FLAO</name>
<accession>A0A6G7J7G3</accession>
<dbReference type="EMBL" id="CP049616">
    <property type="protein sequence ID" value="QII46775.1"/>
    <property type="molecule type" value="Genomic_DNA"/>
</dbReference>
<evidence type="ECO:0000313" key="1">
    <source>
        <dbReference type="EMBL" id="QII46775.1"/>
    </source>
</evidence>
<dbReference type="RefSeq" id="WP_166250145.1">
    <property type="nucleotide sequence ID" value="NZ_CP049616.1"/>
</dbReference>
<organism evidence="1 2">
    <name type="scientific">Flagellimonas oceani</name>
    <dbReference type="NCBI Taxonomy" id="2698672"/>
    <lineage>
        <taxon>Bacteria</taxon>
        <taxon>Pseudomonadati</taxon>
        <taxon>Bacteroidota</taxon>
        <taxon>Flavobacteriia</taxon>
        <taxon>Flavobacteriales</taxon>
        <taxon>Flavobacteriaceae</taxon>
        <taxon>Flagellimonas</taxon>
    </lineage>
</organism>
<dbReference type="KEGG" id="mut:GVT53_19515"/>